<evidence type="ECO:0000259" key="2">
    <source>
        <dbReference type="PROSITE" id="PS50983"/>
    </source>
</evidence>
<evidence type="ECO:0000313" key="4">
    <source>
        <dbReference type="Proteomes" id="UP000198253"/>
    </source>
</evidence>
<gene>
    <name evidence="3" type="ORF">GA0070618_5075</name>
</gene>
<sequence>MTRPRWTIAALVVALTLVAAGCGARVEPERPRGSAAPPVTVVNCGREVTYGGVPERAVVYDVGMSEMMFSLGLAPRTRGWVANRVYGGIDTSAYRRDFERVDRLGDSRISLEIVLRAGADWVFAGHNQGFVESRGITPAILAGHGIGSYVLTETCGGAGGPADRVTPLDGVYTDYRNLGRIFGVSARAEEVIAGMRRDFAAASAGKPADPARILVSDVYEEKPYVAGAASVATAIVEQAGGRSVTDDLDRTWDSVGWETVVAADPEVIVIVDYGVSYEEKRAALMRTPAMRNVTAVREGRIFRLEFADVMAGPRAATSARKLAGYLRSVGR</sequence>
<protein>
    <submittedName>
        <fullName evidence="3">Iron complex transport system substrate-binding protein</fullName>
    </submittedName>
</protein>
<evidence type="ECO:0000313" key="3">
    <source>
        <dbReference type="EMBL" id="SCF30708.1"/>
    </source>
</evidence>
<name>A0A1C4ZCQ3_MICEC</name>
<accession>A0A1C4ZCQ3</accession>
<evidence type="ECO:0000256" key="1">
    <source>
        <dbReference type="ARBA" id="ARBA00008814"/>
    </source>
</evidence>
<dbReference type="InterPro" id="IPR002491">
    <property type="entry name" value="ABC_transptr_periplasmic_BD"/>
</dbReference>
<comment type="similarity">
    <text evidence="1">Belongs to the bacterial solute-binding protein 8 family.</text>
</comment>
<organism evidence="3 4">
    <name type="scientific">Micromonospora echinospora</name>
    <name type="common">Micromonospora purpurea</name>
    <dbReference type="NCBI Taxonomy" id="1877"/>
    <lineage>
        <taxon>Bacteria</taxon>
        <taxon>Bacillati</taxon>
        <taxon>Actinomycetota</taxon>
        <taxon>Actinomycetes</taxon>
        <taxon>Micromonosporales</taxon>
        <taxon>Micromonosporaceae</taxon>
        <taxon>Micromonospora</taxon>
    </lineage>
</organism>
<dbReference type="PROSITE" id="PS51257">
    <property type="entry name" value="PROKAR_LIPOPROTEIN"/>
    <property type="match status" value="1"/>
</dbReference>
<dbReference type="Pfam" id="PF01497">
    <property type="entry name" value="Peripla_BP_2"/>
    <property type="match status" value="1"/>
</dbReference>
<dbReference type="PANTHER" id="PTHR30535">
    <property type="entry name" value="VITAMIN B12-BINDING PROTEIN"/>
    <property type="match status" value="1"/>
</dbReference>
<dbReference type="InterPro" id="IPR050902">
    <property type="entry name" value="ABC_Transporter_SBP"/>
</dbReference>
<dbReference type="PANTHER" id="PTHR30535:SF7">
    <property type="entry name" value="IRON(III) DICITRATE-BINDING PROTEIN"/>
    <property type="match status" value="1"/>
</dbReference>
<dbReference type="Gene3D" id="3.40.50.1980">
    <property type="entry name" value="Nitrogenase molybdenum iron protein domain"/>
    <property type="match status" value="2"/>
</dbReference>
<proteinExistence type="inferred from homology"/>
<dbReference type="OrthoDB" id="9797850at2"/>
<dbReference type="PROSITE" id="PS50983">
    <property type="entry name" value="FE_B12_PBP"/>
    <property type="match status" value="1"/>
</dbReference>
<dbReference type="RefSeq" id="WP_088983833.1">
    <property type="nucleotide sequence ID" value="NZ_LT607413.1"/>
</dbReference>
<dbReference type="Proteomes" id="UP000198253">
    <property type="component" value="Chromosome I"/>
</dbReference>
<dbReference type="SUPFAM" id="SSF53807">
    <property type="entry name" value="Helical backbone' metal receptor"/>
    <property type="match status" value="1"/>
</dbReference>
<dbReference type="AlphaFoldDB" id="A0A1C4ZCQ3"/>
<keyword evidence="4" id="KW-1185">Reference proteome</keyword>
<dbReference type="EMBL" id="LT607413">
    <property type="protein sequence ID" value="SCF30708.1"/>
    <property type="molecule type" value="Genomic_DNA"/>
</dbReference>
<reference evidence="4" key="1">
    <citation type="submission" date="2016-06" db="EMBL/GenBank/DDBJ databases">
        <authorList>
            <person name="Varghese N."/>
            <person name="Submissions Spin"/>
        </authorList>
    </citation>
    <scope>NUCLEOTIDE SEQUENCE [LARGE SCALE GENOMIC DNA]</scope>
    <source>
        <strain evidence="4">DSM 43816</strain>
    </source>
</reference>
<dbReference type="InParanoid" id="A0A1C4ZCQ3"/>
<feature type="domain" description="Fe/B12 periplasmic-binding" evidence="2">
    <location>
        <begin position="56"/>
        <end position="331"/>
    </location>
</feature>